<accession>A0A518GHV6</accession>
<dbReference type="Proteomes" id="UP000315349">
    <property type="component" value="Chromosome"/>
</dbReference>
<gene>
    <name evidence="1" type="ORF">Spb1_00200</name>
</gene>
<name>A0A518GHV6_9PLAN</name>
<dbReference type="AlphaFoldDB" id="A0A518GHV6"/>
<proteinExistence type="predicted"/>
<protein>
    <submittedName>
        <fullName evidence="1">Uncharacterized protein</fullName>
    </submittedName>
</protein>
<sequence>MCASFSRLHQHDHLTIEESAGSKVEIKVVGHQSL</sequence>
<keyword evidence="2" id="KW-1185">Reference proteome</keyword>
<dbReference type="KEGG" id="peh:Spb1_00200"/>
<organism evidence="1 2">
    <name type="scientific">Planctopirus ephydatiae</name>
    <dbReference type="NCBI Taxonomy" id="2528019"/>
    <lineage>
        <taxon>Bacteria</taxon>
        <taxon>Pseudomonadati</taxon>
        <taxon>Planctomycetota</taxon>
        <taxon>Planctomycetia</taxon>
        <taxon>Planctomycetales</taxon>
        <taxon>Planctomycetaceae</taxon>
        <taxon>Planctopirus</taxon>
    </lineage>
</organism>
<dbReference type="EMBL" id="CP036299">
    <property type="protein sequence ID" value="QDV28158.1"/>
    <property type="molecule type" value="Genomic_DNA"/>
</dbReference>
<evidence type="ECO:0000313" key="1">
    <source>
        <dbReference type="EMBL" id="QDV28158.1"/>
    </source>
</evidence>
<evidence type="ECO:0000313" key="2">
    <source>
        <dbReference type="Proteomes" id="UP000315349"/>
    </source>
</evidence>
<reference evidence="1 2" key="1">
    <citation type="submission" date="2019-02" db="EMBL/GenBank/DDBJ databases">
        <title>Deep-cultivation of Planctomycetes and their phenomic and genomic characterization uncovers novel biology.</title>
        <authorList>
            <person name="Wiegand S."/>
            <person name="Jogler M."/>
            <person name="Boedeker C."/>
            <person name="Pinto D."/>
            <person name="Vollmers J."/>
            <person name="Rivas-Marin E."/>
            <person name="Kohn T."/>
            <person name="Peeters S.H."/>
            <person name="Heuer A."/>
            <person name="Rast P."/>
            <person name="Oberbeckmann S."/>
            <person name="Bunk B."/>
            <person name="Jeske O."/>
            <person name="Meyerdierks A."/>
            <person name="Storesund J.E."/>
            <person name="Kallscheuer N."/>
            <person name="Luecker S."/>
            <person name="Lage O.M."/>
            <person name="Pohl T."/>
            <person name="Merkel B.J."/>
            <person name="Hornburger P."/>
            <person name="Mueller R.-W."/>
            <person name="Bruemmer F."/>
            <person name="Labrenz M."/>
            <person name="Spormann A.M."/>
            <person name="Op den Camp H."/>
            <person name="Overmann J."/>
            <person name="Amann R."/>
            <person name="Jetten M.S.M."/>
            <person name="Mascher T."/>
            <person name="Medema M.H."/>
            <person name="Devos D.P."/>
            <person name="Kaster A.-K."/>
            <person name="Ovreas L."/>
            <person name="Rohde M."/>
            <person name="Galperin M.Y."/>
            <person name="Jogler C."/>
        </authorList>
    </citation>
    <scope>NUCLEOTIDE SEQUENCE [LARGE SCALE GENOMIC DNA]</scope>
    <source>
        <strain evidence="1 2">Spb1</strain>
    </source>
</reference>